<dbReference type="PANTHER" id="PTHR21624">
    <property type="entry name" value="STEROL DESATURASE-RELATED PROTEIN"/>
    <property type="match status" value="1"/>
</dbReference>
<protein>
    <submittedName>
        <fullName evidence="10">Sterol desaturase</fullName>
    </submittedName>
</protein>
<evidence type="ECO:0000256" key="2">
    <source>
        <dbReference type="ARBA" id="ARBA00022692"/>
    </source>
</evidence>
<dbReference type="GO" id="GO:0012505">
    <property type="term" value="C:endomembrane system"/>
    <property type="evidence" value="ECO:0007669"/>
    <property type="project" value="UniProtKB-SubCell"/>
</dbReference>
<evidence type="ECO:0000256" key="7">
    <source>
        <dbReference type="SAM" id="MobiDB-lite"/>
    </source>
</evidence>
<evidence type="ECO:0000256" key="4">
    <source>
        <dbReference type="ARBA" id="ARBA00023002"/>
    </source>
</evidence>
<feature type="transmembrane region" description="Helical" evidence="8">
    <location>
        <begin position="6"/>
        <end position="25"/>
    </location>
</feature>
<keyword evidence="6 8" id="KW-0472">Membrane</keyword>
<organism evidence="10 11">
    <name type="scientific">Anaeromyxobacter diazotrophicus</name>
    <dbReference type="NCBI Taxonomy" id="2590199"/>
    <lineage>
        <taxon>Bacteria</taxon>
        <taxon>Pseudomonadati</taxon>
        <taxon>Myxococcota</taxon>
        <taxon>Myxococcia</taxon>
        <taxon>Myxococcales</taxon>
        <taxon>Cystobacterineae</taxon>
        <taxon>Anaeromyxobacteraceae</taxon>
        <taxon>Anaeromyxobacter</taxon>
    </lineage>
</organism>
<evidence type="ECO:0000259" key="9">
    <source>
        <dbReference type="Pfam" id="PF04116"/>
    </source>
</evidence>
<dbReference type="Proteomes" id="UP000503640">
    <property type="component" value="Unassembled WGS sequence"/>
</dbReference>
<dbReference type="GO" id="GO:0006643">
    <property type="term" value="P:membrane lipid metabolic process"/>
    <property type="evidence" value="ECO:0007669"/>
    <property type="project" value="TreeGrafter"/>
</dbReference>
<dbReference type="GO" id="GO:0016020">
    <property type="term" value="C:membrane"/>
    <property type="evidence" value="ECO:0007669"/>
    <property type="project" value="GOC"/>
</dbReference>
<feature type="transmembrane region" description="Helical" evidence="8">
    <location>
        <begin position="325"/>
        <end position="346"/>
    </location>
</feature>
<evidence type="ECO:0000256" key="5">
    <source>
        <dbReference type="ARBA" id="ARBA00023098"/>
    </source>
</evidence>
<comment type="subcellular location">
    <subcellularLocation>
        <location evidence="1">Endomembrane system</location>
        <topology evidence="1">Multi-pass membrane protein</topology>
    </subcellularLocation>
</comment>
<dbReference type="InterPro" id="IPR006694">
    <property type="entry name" value="Fatty_acid_hydroxylase"/>
</dbReference>
<evidence type="ECO:0000256" key="6">
    <source>
        <dbReference type="ARBA" id="ARBA00023136"/>
    </source>
</evidence>
<dbReference type="PANTHER" id="PTHR21624:SF1">
    <property type="entry name" value="ALKYLGLYCEROL MONOOXYGENASE"/>
    <property type="match status" value="1"/>
</dbReference>
<keyword evidence="11" id="KW-1185">Reference proteome</keyword>
<dbReference type="Pfam" id="PF04116">
    <property type="entry name" value="FA_hydroxylase"/>
    <property type="match status" value="1"/>
</dbReference>
<dbReference type="RefSeq" id="WP_176064829.1">
    <property type="nucleotide sequence ID" value="NZ_BJTG01000004.1"/>
</dbReference>
<keyword evidence="4" id="KW-0560">Oxidoreductase</keyword>
<keyword evidence="5" id="KW-0443">Lipid metabolism</keyword>
<accession>A0A7I9VLT2</accession>
<feature type="transmembrane region" description="Helical" evidence="8">
    <location>
        <begin position="80"/>
        <end position="97"/>
    </location>
</feature>
<comment type="caution">
    <text evidence="10">The sequence shown here is derived from an EMBL/GenBank/DDBJ whole genome shotgun (WGS) entry which is preliminary data.</text>
</comment>
<dbReference type="AlphaFoldDB" id="A0A7I9VLT2"/>
<keyword evidence="2 8" id="KW-0812">Transmembrane</keyword>
<evidence type="ECO:0000256" key="1">
    <source>
        <dbReference type="ARBA" id="ARBA00004127"/>
    </source>
</evidence>
<feature type="domain" description="Fatty acid hydroxylase" evidence="9">
    <location>
        <begin position="83"/>
        <end position="216"/>
    </location>
</feature>
<dbReference type="GO" id="GO:0050479">
    <property type="term" value="F:glyceryl-ether monooxygenase activity"/>
    <property type="evidence" value="ECO:0007669"/>
    <property type="project" value="TreeGrafter"/>
</dbReference>
<evidence type="ECO:0000313" key="11">
    <source>
        <dbReference type="Proteomes" id="UP000503640"/>
    </source>
</evidence>
<keyword evidence="3 8" id="KW-1133">Transmembrane helix</keyword>
<dbReference type="GO" id="GO:0008610">
    <property type="term" value="P:lipid biosynthetic process"/>
    <property type="evidence" value="ECO:0007669"/>
    <property type="project" value="InterPro"/>
</dbReference>
<reference evidence="11" key="1">
    <citation type="journal article" date="2020" name="Appl. Environ. Microbiol.">
        <title>Diazotrophic Anaeromyxobacter Isolates from Soils.</title>
        <authorList>
            <person name="Masuda Y."/>
            <person name="Yamanaka H."/>
            <person name="Xu Z.X."/>
            <person name="Shiratori Y."/>
            <person name="Aono T."/>
            <person name="Amachi S."/>
            <person name="Senoo K."/>
            <person name="Itoh H."/>
        </authorList>
    </citation>
    <scope>NUCLEOTIDE SEQUENCE [LARGE SCALE GENOMIC DNA]</scope>
    <source>
        <strain evidence="11">R267</strain>
    </source>
</reference>
<dbReference type="EMBL" id="BJTG01000004">
    <property type="protein sequence ID" value="GEJ57373.1"/>
    <property type="molecule type" value="Genomic_DNA"/>
</dbReference>
<gene>
    <name evidence="10" type="primary">erg3</name>
    <name evidence="10" type="ORF">AMYX_21140</name>
</gene>
<dbReference type="InterPro" id="IPR051689">
    <property type="entry name" value="Sterol_desaturase/TMEM195"/>
</dbReference>
<evidence type="ECO:0000256" key="3">
    <source>
        <dbReference type="ARBA" id="ARBA00022989"/>
    </source>
</evidence>
<dbReference type="GO" id="GO:0005506">
    <property type="term" value="F:iron ion binding"/>
    <property type="evidence" value="ECO:0007669"/>
    <property type="project" value="InterPro"/>
</dbReference>
<name>A0A7I9VLT2_9BACT</name>
<evidence type="ECO:0000256" key="8">
    <source>
        <dbReference type="SAM" id="Phobius"/>
    </source>
</evidence>
<feature type="region of interest" description="Disordered" evidence="7">
    <location>
        <begin position="400"/>
        <end position="428"/>
    </location>
</feature>
<evidence type="ECO:0000313" key="10">
    <source>
        <dbReference type="EMBL" id="GEJ57373.1"/>
    </source>
</evidence>
<proteinExistence type="predicted"/>
<feature type="transmembrane region" description="Helical" evidence="8">
    <location>
        <begin position="292"/>
        <end position="319"/>
    </location>
</feature>
<sequence>MPTTNYIALAIPFFLLLIGVELLAARARRRAVYRLADALADLGCGVGQQVVLVFAGAALLAAYAWLYQHARLVTFRPGSGWPWLVAFVAVDVAYYWWHRLSHEVNLLWAAHAVHHQSEDYNLAVALRQSVLTSFTSLPFYLPMAFLGVPTAVYATSVAVSTLYQFWIHTELVGKLGPLERVLNTPSHHRVHHAVNPQYLDKNYGAILIVWDRLFGTFREERAPAVYGTTKPLASFNPAWAQVQTWFEIAEKARALPRRRDRLRLWLASPAVDPLGRPAPTEEALRARPRHDVLLAPALQGYALVQFAPLVAATFVMLLAQDTAPRGALAAAGALALWTLASLGGLLDRRGWAWPVEGARLLAVGAALAAARPLGTAASVAAGAAWAAGSALWLARAARAQPGGTDSSAPVPRVLDGRAPAAGGACSSP</sequence>
<feature type="transmembrane region" description="Helical" evidence="8">
    <location>
        <begin position="46"/>
        <end position="68"/>
    </location>
</feature>